<dbReference type="Proteomes" id="UP000001861">
    <property type="component" value="Unassembled WGS sequence"/>
</dbReference>
<gene>
    <name evidence="2" type="ORF">CC1G_15536</name>
</gene>
<reference evidence="2 3" key="1">
    <citation type="journal article" date="2010" name="Proc. Natl. Acad. Sci. U.S.A.">
        <title>Insights into evolution of multicellular fungi from the assembled chromosomes of the mushroom Coprinopsis cinerea (Coprinus cinereus).</title>
        <authorList>
            <person name="Stajich J.E."/>
            <person name="Wilke S.K."/>
            <person name="Ahren D."/>
            <person name="Au C.H."/>
            <person name="Birren B.W."/>
            <person name="Borodovsky M."/>
            <person name="Burns C."/>
            <person name="Canback B."/>
            <person name="Casselton L.A."/>
            <person name="Cheng C.K."/>
            <person name="Deng J."/>
            <person name="Dietrich F.S."/>
            <person name="Fargo D.C."/>
            <person name="Farman M.L."/>
            <person name="Gathman A.C."/>
            <person name="Goldberg J."/>
            <person name="Guigo R."/>
            <person name="Hoegger P.J."/>
            <person name="Hooker J.B."/>
            <person name="Huggins A."/>
            <person name="James T.Y."/>
            <person name="Kamada T."/>
            <person name="Kilaru S."/>
            <person name="Kodira C."/>
            <person name="Kues U."/>
            <person name="Kupfer D."/>
            <person name="Kwan H.S."/>
            <person name="Lomsadze A."/>
            <person name="Li W."/>
            <person name="Lilly W.W."/>
            <person name="Ma L.J."/>
            <person name="Mackey A.J."/>
            <person name="Manning G."/>
            <person name="Martin F."/>
            <person name="Muraguchi H."/>
            <person name="Natvig D.O."/>
            <person name="Palmerini H."/>
            <person name="Ramesh M.A."/>
            <person name="Rehmeyer C.J."/>
            <person name="Roe B.A."/>
            <person name="Shenoy N."/>
            <person name="Stanke M."/>
            <person name="Ter-Hovhannisyan V."/>
            <person name="Tunlid A."/>
            <person name="Velagapudi R."/>
            <person name="Vision T.J."/>
            <person name="Zeng Q."/>
            <person name="Zolan M.E."/>
            <person name="Pukkila P.J."/>
        </authorList>
    </citation>
    <scope>NUCLEOTIDE SEQUENCE [LARGE SCALE GENOMIC DNA]</scope>
    <source>
        <strain evidence="3">Okayama-7 / 130 / ATCC MYA-4618 / FGSC 9003</strain>
    </source>
</reference>
<evidence type="ECO:0000313" key="2">
    <source>
        <dbReference type="EMBL" id="EFI27501.1"/>
    </source>
</evidence>
<dbReference type="InParanoid" id="D6RN24"/>
<dbReference type="OrthoDB" id="549353at2759"/>
<feature type="domain" description="NYN" evidence="1">
    <location>
        <begin position="20"/>
        <end position="119"/>
    </location>
</feature>
<dbReference type="Gene3D" id="3.40.50.1010">
    <property type="entry name" value="5'-nuclease"/>
    <property type="match status" value="1"/>
</dbReference>
<dbReference type="Pfam" id="PF01936">
    <property type="entry name" value="NYN"/>
    <property type="match status" value="1"/>
</dbReference>
<protein>
    <recommendedName>
        <fullName evidence="1">NYN domain-containing protein</fullName>
    </recommendedName>
</protein>
<accession>D6RN24</accession>
<dbReference type="EMBL" id="AACS02000006">
    <property type="protein sequence ID" value="EFI27501.1"/>
    <property type="molecule type" value="Genomic_DNA"/>
</dbReference>
<evidence type="ECO:0000313" key="3">
    <source>
        <dbReference type="Proteomes" id="UP000001861"/>
    </source>
</evidence>
<dbReference type="HOGENOM" id="CLU_1102722_0_0_1"/>
<evidence type="ECO:0000259" key="1">
    <source>
        <dbReference type="Pfam" id="PF01936"/>
    </source>
</evidence>
<dbReference type="GeneID" id="9378466"/>
<dbReference type="InterPro" id="IPR021139">
    <property type="entry name" value="NYN"/>
</dbReference>
<organism evidence="2 3">
    <name type="scientific">Coprinopsis cinerea (strain Okayama-7 / 130 / ATCC MYA-4618 / FGSC 9003)</name>
    <name type="common">Inky cap fungus</name>
    <name type="synonym">Hormographiella aspergillata</name>
    <dbReference type="NCBI Taxonomy" id="240176"/>
    <lineage>
        <taxon>Eukaryota</taxon>
        <taxon>Fungi</taxon>
        <taxon>Dikarya</taxon>
        <taxon>Basidiomycota</taxon>
        <taxon>Agaricomycotina</taxon>
        <taxon>Agaricomycetes</taxon>
        <taxon>Agaricomycetidae</taxon>
        <taxon>Agaricales</taxon>
        <taxon>Agaricineae</taxon>
        <taxon>Psathyrellaceae</taxon>
        <taxon>Coprinopsis</taxon>
    </lineage>
</organism>
<dbReference type="PANTHER" id="PTHR14379">
    <property type="entry name" value="LIMKAIN B LKAP"/>
    <property type="match status" value="1"/>
</dbReference>
<dbReference type="AlphaFoldDB" id="D6RN24"/>
<dbReference type="VEuPathDB" id="FungiDB:CC1G_15536"/>
<dbReference type="InterPro" id="IPR024768">
    <property type="entry name" value="Marf1"/>
</dbReference>
<dbReference type="STRING" id="240176.D6RN24"/>
<proteinExistence type="predicted"/>
<dbReference type="RefSeq" id="XP_002910995.1">
    <property type="nucleotide sequence ID" value="XM_002910949.1"/>
</dbReference>
<keyword evidence="3" id="KW-1185">Reference proteome</keyword>
<dbReference type="GO" id="GO:0004540">
    <property type="term" value="F:RNA nuclease activity"/>
    <property type="evidence" value="ECO:0007669"/>
    <property type="project" value="InterPro"/>
</dbReference>
<dbReference type="GO" id="GO:0005777">
    <property type="term" value="C:peroxisome"/>
    <property type="evidence" value="ECO:0007669"/>
    <property type="project" value="InterPro"/>
</dbReference>
<dbReference type="GO" id="GO:0010468">
    <property type="term" value="P:regulation of gene expression"/>
    <property type="evidence" value="ECO:0007669"/>
    <property type="project" value="InterPro"/>
</dbReference>
<dbReference type="PANTHER" id="PTHR14379:SF3">
    <property type="entry name" value="MEIOSIS REGULATOR AND MRNA STABILITY FACTOR 1"/>
    <property type="match status" value="1"/>
</dbReference>
<comment type="caution">
    <text evidence="2">The sequence shown here is derived from an EMBL/GenBank/DDBJ whole genome shotgun (WGS) entry which is preliminary data.</text>
</comment>
<dbReference type="KEGG" id="cci:CC1G_15536"/>
<sequence>MPVGKRHDLSADLLLAVQDIAMQYGPVTSVQAYLSAHTAPEQTRMLLLESGVTVRDCAHGKGQKDFADKQILTDILLYALDGSRNNYGSITFVLVTGDRDFSYTLSKLCLRKYGIVLVSSKPEVLNLHSIPIYSWVDVVAKAETSSRWRKAQVAIQPIAEHSSAKPQWNAQVLPRSTIQQPWRSLVAPDPNEEASYEEDPEDCGDLSYEEQRWRSYRKPLGNGVQWPAGRRGPIPQRVKPRAYFWAAEVLPG</sequence>
<name>D6RN24_COPC7</name>